<reference evidence="5" key="1">
    <citation type="journal article" date="2019" name="Int. J. Syst. Evol. Microbiol.">
        <title>The Global Catalogue of Microorganisms (GCM) 10K type strain sequencing project: providing services to taxonomists for standard genome sequencing and annotation.</title>
        <authorList>
            <consortium name="The Broad Institute Genomics Platform"/>
            <consortium name="The Broad Institute Genome Sequencing Center for Infectious Disease"/>
            <person name="Wu L."/>
            <person name="Ma J."/>
        </authorList>
    </citation>
    <scope>NUCLEOTIDE SEQUENCE [LARGE SCALE GENOMIC DNA]</scope>
    <source>
        <strain evidence="5">JCM 16981</strain>
    </source>
</reference>
<evidence type="ECO:0000259" key="3">
    <source>
        <dbReference type="PROSITE" id="PS01031"/>
    </source>
</evidence>
<comment type="caution">
    <text evidence="4">The sequence shown here is derived from an EMBL/GenBank/DDBJ whole genome shotgun (WGS) entry which is preliminary data.</text>
</comment>
<sequence>MAYDLKPFNGDYFDMSPSEMFRDFGKQFFNNFPEIQSIKTDIKETKDKYELEAELPGFAKDSIDVSYENGMLTIAAENNLVNEQKDDEGKIIQKERSYNNFVCQNKLDSSFSPM</sequence>
<gene>
    <name evidence="4" type="ORF">GCM10022378_21930</name>
</gene>
<dbReference type="Proteomes" id="UP001500920">
    <property type="component" value="Unassembled WGS sequence"/>
</dbReference>
<dbReference type="InterPro" id="IPR002068">
    <property type="entry name" value="A-crystallin/Hsp20_dom"/>
</dbReference>
<comment type="similarity">
    <text evidence="1 2">Belongs to the small heat shock protein (HSP20) family.</text>
</comment>
<accession>A0ABP7F7U5</accession>
<evidence type="ECO:0000313" key="4">
    <source>
        <dbReference type="EMBL" id="GAA3733280.1"/>
    </source>
</evidence>
<feature type="domain" description="SHSP" evidence="3">
    <location>
        <begin position="31"/>
        <end position="114"/>
    </location>
</feature>
<dbReference type="RefSeq" id="WP_344704380.1">
    <property type="nucleotide sequence ID" value="NZ_BAABCK010000069.1"/>
</dbReference>
<dbReference type="SUPFAM" id="SSF49764">
    <property type="entry name" value="HSP20-like chaperones"/>
    <property type="match status" value="1"/>
</dbReference>
<evidence type="ECO:0000256" key="1">
    <source>
        <dbReference type="PROSITE-ProRule" id="PRU00285"/>
    </source>
</evidence>
<evidence type="ECO:0000313" key="5">
    <source>
        <dbReference type="Proteomes" id="UP001500920"/>
    </source>
</evidence>
<name>A0ABP7F7U5_9STAP</name>
<dbReference type="PROSITE" id="PS01031">
    <property type="entry name" value="SHSP"/>
    <property type="match status" value="1"/>
</dbReference>
<dbReference type="InterPro" id="IPR008978">
    <property type="entry name" value="HSP20-like_chaperone"/>
</dbReference>
<dbReference type="EMBL" id="BAABCK010000069">
    <property type="protein sequence ID" value="GAA3733280.1"/>
    <property type="molecule type" value="Genomic_DNA"/>
</dbReference>
<evidence type="ECO:0000256" key="2">
    <source>
        <dbReference type="RuleBase" id="RU003616"/>
    </source>
</evidence>
<proteinExistence type="inferred from homology"/>
<dbReference type="Pfam" id="PF00011">
    <property type="entry name" value="HSP20"/>
    <property type="match status" value="1"/>
</dbReference>
<protein>
    <submittedName>
        <fullName evidence="4">Hsp20/alpha crystallin family protein</fullName>
    </submittedName>
</protein>
<keyword evidence="5" id="KW-1185">Reference proteome</keyword>
<dbReference type="Gene3D" id="2.60.40.790">
    <property type="match status" value="1"/>
</dbReference>
<organism evidence="4 5">
    <name type="scientific">Salinicoccus jeotgali</name>
    <dbReference type="NCBI Taxonomy" id="381634"/>
    <lineage>
        <taxon>Bacteria</taxon>
        <taxon>Bacillati</taxon>
        <taxon>Bacillota</taxon>
        <taxon>Bacilli</taxon>
        <taxon>Bacillales</taxon>
        <taxon>Staphylococcaceae</taxon>
        <taxon>Salinicoccus</taxon>
    </lineage>
</organism>